<feature type="transmembrane region" description="Helical" evidence="8">
    <location>
        <begin position="12"/>
        <end position="33"/>
    </location>
</feature>
<sequence length="979" mass="108921">MDSAQTTKVDLLPVLASIGALLSVLVFVALLVGPKTVLNTIFNGFLSLTYRIPAVDGKKYMSGPAYTFPNGQMVDKFLAARTRSWEWEEKYGKMYRIWAASIPEVVITDPKDVEALYYQSTDHRKAPQANAGWLLTQLLGSGLGLINGTRWTTLRKTLDPMFSHLAAMQYLHNHLDASAEDYVAGIDKFAKADKQGAKGKEMVINATQALQRYPFFEVASMFYGRMSDVEKERLWELGRQYSEVFSAIVFGGIHRSKMTKYLNTKAYKGAMTYQKAWQNFNMDIARAREITAPETPIILLMRAAERGEITSQEVTDTVAESTFANLDIVTQVISSCVILLADSPEVQGDLLKEMEENKVNRGKYITRKDTLLHFCLLESLRLRPVLAFTFPENPPREKILGNFVVPKDTTVIVDAFAINIRNPFWGPDNRSYRPSRFAGIKQNQLRYNLSTFGYGPRKCLGQHIADKIVKAVVYHMFSKYKVSLQPMQGLEGDFKVDKTSWVGLYDVDLKLEEREIGVNLLDCLSGSNVIVEGDERWPDAIKRWTGYQAKIPAAVVRVLNEEDVISAVSYAVKNQRPFVVRGGGHSNGFSTVDSPGIVIDLSGMKNVTVDVEKQVVVAQGGATMGDGVKGAGAVGMAVATGTCNEVGLVGATLGGGIGRFLGHLGYAADTVLSMRVVVVGNSGVACVVEASNEVNSDLLWGLRGSGHLFGVVVEATFRALPWSYDTWHSCLVFVPNNVRMVAEAVDKVHYRGGMQGRLVFCAPNKKPAVLLQLWYVGPPEEAASKFHPLLDLPSLKDHPLNFVGRRIPYLHLNDSSERICGYEGRKNLAAFGMNKMSAESCEVALKVYMDFIAQHPEAAQTHILTEFYSMDVAQELDTDGQRTSVPVELRQEVKYWVMPLAWYEDPALDKACADLNKDIQEAFLIQPDGKRLKRVGYVNMPFEDDSTQSVFGWGERLERLRRLKSKWDPLGIMQGIVKL</sequence>
<accession>A0A8H4YPW7</accession>
<dbReference type="Proteomes" id="UP000558688">
    <property type="component" value="Unassembled WGS sequence"/>
</dbReference>
<dbReference type="InterPro" id="IPR036318">
    <property type="entry name" value="FAD-bd_PCMH-like_sf"/>
</dbReference>
<dbReference type="InterPro" id="IPR016169">
    <property type="entry name" value="FAD-bd_PCMH_sub2"/>
</dbReference>
<dbReference type="PANTHER" id="PTHR42973">
    <property type="entry name" value="BINDING OXIDOREDUCTASE, PUTATIVE (AFU_ORTHOLOGUE AFUA_1G17690)-RELATED"/>
    <property type="match status" value="1"/>
</dbReference>
<dbReference type="Gene3D" id="3.30.465.10">
    <property type="match status" value="1"/>
</dbReference>
<keyword evidence="3 7" id="KW-0479">Metal-binding</keyword>
<dbReference type="InterPro" id="IPR016167">
    <property type="entry name" value="FAD-bd_PCMH_sub1"/>
</dbReference>
<dbReference type="Gene3D" id="3.40.462.20">
    <property type="match status" value="1"/>
</dbReference>
<keyword evidence="6 7" id="KW-0408">Iron</keyword>
<keyword evidence="8" id="KW-0472">Membrane</keyword>
<dbReference type="SUPFAM" id="SSF56176">
    <property type="entry name" value="FAD-binding/transporter-associated domain-like"/>
    <property type="match status" value="1"/>
</dbReference>
<dbReference type="EMBL" id="JAAFOW010004516">
    <property type="protein sequence ID" value="KAF5231835.1"/>
    <property type="molecule type" value="Genomic_DNA"/>
</dbReference>
<dbReference type="Gene3D" id="3.30.43.10">
    <property type="entry name" value="Uridine Diphospho-n-acetylenolpyruvylglucosamine Reductase, domain 2"/>
    <property type="match status" value="1"/>
</dbReference>
<evidence type="ECO:0000256" key="1">
    <source>
        <dbReference type="ARBA" id="ARBA00005466"/>
    </source>
</evidence>
<evidence type="ECO:0000256" key="4">
    <source>
        <dbReference type="ARBA" id="ARBA00022827"/>
    </source>
</evidence>
<keyword evidence="8" id="KW-0812">Transmembrane</keyword>
<keyword evidence="7" id="KW-0349">Heme</keyword>
<dbReference type="PRINTS" id="PR00463">
    <property type="entry name" value="EP450I"/>
</dbReference>
<dbReference type="GO" id="GO:0005506">
    <property type="term" value="F:iron ion binding"/>
    <property type="evidence" value="ECO:0007669"/>
    <property type="project" value="InterPro"/>
</dbReference>
<dbReference type="Pfam" id="PF00067">
    <property type="entry name" value="p450"/>
    <property type="match status" value="1"/>
</dbReference>
<dbReference type="PROSITE" id="PS51387">
    <property type="entry name" value="FAD_PCMH"/>
    <property type="match status" value="1"/>
</dbReference>
<dbReference type="InterPro" id="IPR036396">
    <property type="entry name" value="Cyt_P450_sf"/>
</dbReference>
<dbReference type="InterPro" id="IPR006094">
    <property type="entry name" value="Oxid_FAD_bind_N"/>
</dbReference>
<dbReference type="PANTHER" id="PTHR42973:SF7">
    <property type="entry name" value="FAD-BINDING PCMH-TYPE DOMAIN-CONTAINING PROTEIN"/>
    <property type="match status" value="1"/>
</dbReference>
<protein>
    <recommendedName>
        <fullName evidence="9">FAD-binding PCMH-type domain-containing protein</fullName>
    </recommendedName>
</protein>
<comment type="caution">
    <text evidence="10">The sequence shown here is derived from an EMBL/GenBank/DDBJ whole genome shotgun (WGS) entry which is preliminary data.</text>
</comment>
<dbReference type="AlphaFoldDB" id="A0A8H4YPW7"/>
<dbReference type="GO" id="GO:0020037">
    <property type="term" value="F:heme binding"/>
    <property type="evidence" value="ECO:0007669"/>
    <property type="project" value="InterPro"/>
</dbReference>
<keyword evidence="2" id="KW-0285">Flavoprotein</keyword>
<keyword evidence="4" id="KW-0274">FAD</keyword>
<organism evidence="10 11">
    <name type="scientific">Fusarium oxysporum</name>
    <name type="common">Fusarium vascular wilt</name>
    <dbReference type="NCBI Taxonomy" id="5507"/>
    <lineage>
        <taxon>Eukaryota</taxon>
        <taxon>Fungi</taxon>
        <taxon>Dikarya</taxon>
        <taxon>Ascomycota</taxon>
        <taxon>Pezizomycotina</taxon>
        <taxon>Sordariomycetes</taxon>
        <taxon>Hypocreomycetidae</taxon>
        <taxon>Hypocreales</taxon>
        <taxon>Nectriaceae</taxon>
        <taxon>Fusarium</taxon>
        <taxon>Fusarium oxysporum species complex</taxon>
    </lineage>
</organism>
<dbReference type="SUPFAM" id="SSF48264">
    <property type="entry name" value="Cytochrome P450"/>
    <property type="match status" value="1"/>
</dbReference>
<name>A0A8H4YPW7_FUSOX</name>
<keyword evidence="8" id="KW-1133">Transmembrane helix</keyword>
<dbReference type="InterPro" id="IPR016166">
    <property type="entry name" value="FAD-bd_PCMH"/>
</dbReference>
<proteinExistence type="inferred from homology"/>
<keyword evidence="5" id="KW-0560">Oxidoreductase</keyword>
<dbReference type="Gene3D" id="1.10.630.10">
    <property type="entry name" value="Cytochrome P450"/>
    <property type="match status" value="1"/>
</dbReference>
<evidence type="ECO:0000256" key="8">
    <source>
        <dbReference type="SAM" id="Phobius"/>
    </source>
</evidence>
<dbReference type="GO" id="GO:0004497">
    <property type="term" value="F:monooxygenase activity"/>
    <property type="evidence" value="ECO:0007669"/>
    <property type="project" value="InterPro"/>
</dbReference>
<evidence type="ECO:0000259" key="9">
    <source>
        <dbReference type="PROSITE" id="PS51387"/>
    </source>
</evidence>
<dbReference type="GO" id="GO:0071949">
    <property type="term" value="F:FAD binding"/>
    <property type="evidence" value="ECO:0007669"/>
    <property type="project" value="InterPro"/>
</dbReference>
<gene>
    <name evidence="10" type="ORF">FOXYS1_15815</name>
</gene>
<reference evidence="10" key="1">
    <citation type="submission" date="2020-02" db="EMBL/GenBank/DDBJ databases">
        <title>Identification and distribution of gene clusters putatively required for synthesis of sphingolipid metabolism inhibitors in phylogenetically diverse species of the filamentous fungus Fusarium.</title>
        <authorList>
            <person name="Kim H.-S."/>
            <person name="Busman M."/>
            <person name="Brown D.W."/>
            <person name="Divon H."/>
            <person name="Uhlig S."/>
            <person name="Proctor R.H."/>
        </authorList>
    </citation>
    <scope>NUCLEOTIDE SEQUENCE [LARGE SCALE GENOMIC DNA]</scope>
    <source>
        <strain evidence="10">NRRL 39464</strain>
    </source>
</reference>
<dbReference type="InterPro" id="IPR001128">
    <property type="entry name" value="Cyt_P450"/>
</dbReference>
<dbReference type="CDD" id="cd20615">
    <property type="entry name" value="CYP_GliC-like"/>
    <property type="match status" value="1"/>
</dbReference>
<dbReference type="InterPro" id="IPR002401">
    <property type="entry name" value="Cyt_P450_E_grp-I"/>
</dbReference>
<dbReference type="GO" id="GO:0016705">
    <property type="term" value="F:oxidoreductase activity, acting on paired donors, with incorporation or reduction of molecular oxygen"/>
    <property type="evidence" value="ECO:0007669"/>
    <property type="project" value="InterPro"/>
</dbReference>
<dbReference type="Pfam" id="PF01565">
    <property type="entry name" value="FAD_binding_4"/>
    <property type="match status" value="1"/>
</dbReference>
<dbReference type="InterPro" id="IPR017972">
    <property type="entry name" value="Cyt_P450_CS"/>
</dbReference>
<comment type="similarity">
    <text evidence="1">Belongs to the oxygen-dependent FAD-linked oxidoreductase family.</text>
</comment>
<dbReference type="PROSITE" id="PS00086">
    <property type="entry name" value="CYTOCHROME_P450"/>
    <property type="match status" value="1"/>
</dbReference>
<dbReference type="InterPro" id="IPR050416">
    <property type="entry name" value="FAD-linked_Oxidoreductase"/>
</dbReference>
<evidence type="ECO:0000256" key="7">
    <source>
        <dbReference type="PIRSR" id="PIRSR602401-1"/>
    </source>
</evidence>
<evidence type="ECO:0000256" key="5">
    <source>
        <dbReference type="ARBA" id="ARBA00023002"/>
    </source>
</evidence>
<evidence type="ECO:0000256" key="6">
    <source>
        <dbReference type="ARBA" id="ARBA00023004"/>
    </source>
</evidence>
<evidence type="ECO:0000313" key="10">
    <source>
        <dbReference type="EMBL" id="KAF5231835.1"/>
    </source>
</evidence>
<feature type="binding site" description="axial binding residue" evidence="7">
    <location>
        <position position="459"/>
    </location>
    <ligand>
        <name>heme</name>
        <dbReference type="ChEBI" id="CHEBI:30413"/>
    </ligand>
    <ligandPart>
        <name>Fe</name>
        <dbReference type="ChEBI" id="CHEBI:18248"/>
    </ligandPart>
</feature>
<comment type="cofactor">
    <cofactor evidence="7">
        <name>heme</name>
        <dbReference type="ChEBI" id="CHEBI:30413"/>
    </cofactor>
</comment>
<evidence type="ECO:0000256" key="2">
    <source>
        <dbReference type="ARBA" id="ARBA00022630"/>
    </source>
</evidence>
<evidence type="ECO:0000313" key="11">
    <source>
        <dbReference type="Proteomes" id="UP000558688"/>
    </source>
</evidence>
<evidence type="ECO:0000256" key="3">
    <source>
        <dbReference type="ARBA" id="ARBA00022723"/>
    </source>
</evidence>
<feature type="domain" description="FAD-binding PCMH-type" evidence="9">
    <location>
        <begin position="548"/>
        <end position="722"/>
    </location>
</feature>